<dbReference type="RefSeq" id="WP_230097104.1">
    <property type="nucleotide sequence ID" value="NZ_CAKKNS010000006.1"/>
</dbReference>
<evidence type="ECO:0000259" key="4">
    <source>
        <dbReference type="PROSITE" id="PS50995"/>
    </source>
</evidence>
<sequence length="145" mass="16806">MMNELTDLNAKLVKIFNDVKWVEERNLSQSNFADLNLRDMHTIEAISVDENQTVSQVAHIMCLSPGSMTKIIDKLVELLYVKRMPSKTDRRITHLGLTEKGQAIFLEHLHFHQNLVLALTRDMDEQEIKMLMQGVSNVQNFLNRK</sequence>
<dbReference type="SMART" id="SM00347">
    <property type="entry name" value="HTH_MARR"/>
    <property type="match status" value="1"/>
</dbReference>
<organism evidence="5 6">
    <name type="scientific">Periweissella fabaria</name>
    <dbReference type="NCBI Taxonomy" id="546157"/>
    <lineage>
        <taxon>Bacteria</taxon>
        <taxon>Bacillati</taxon>
        <taxon>Bacillota</taxon>
        <taxon>Bacilli</taxon>
        <taxon>Lactobacillales</taxon>
        <taxon>Lactobacillaceae</taxon>
        <taxon>Periweissella</taxon>
    </lineage>
</organism>
<name>A0ABN8BLG1_9LACO</name>
<protein>
    <recommendedName>
        <fullName evidence="4">HTH marR-type domain-containing protein</fullName>
    </recommendedName>
</protein>
<evidence type="ECO:0000256" key="1">
    <source>
        <dbReference type="ARBA" id="ARBA00023015"/>
    </source>
</evidence>
<evidence type="ECO:0000256" key="3">
    <source>
        <dbReference type="ARBA" id="ARBA00023163"/>
    </source>
</evidence>
<gene>
    <name evidence="5" type="ORF">WFA24289_01386</name>
</gene>
<dbReference type="Pfam" id="PF01047">
    <property type="entry name" value="MarR"/>
    <property type="match status" value="1"/>
</dbReference>
<dbReference type="PROSITE" id="PS50995">
    <property type="entry name" value="HTH_MARR_2"/>
    <property type="match status" value="1"/>
</dbReference>
<dbReference type="InterPro" id="IPR000835">
    <property type="entry name" value="HTH_MarR-typ"/>
</dbReference>
<proteinExistence type="predicted"/>
<dbReference type="InterPro" id="IPR036390">
    <property type="entry name" value="WH_DNA-bd_sf"/>
</dbReference>
<comment type="caution">
    <text evidence="5">The sequence shown here is derived from an EMBL/GenBank/DDBJ whole genome shotgun (WGS) entry which is preliminary data.</text>
</comment>
<dbReference type="PANTHER" id="PTHR42756">
    <property type="entry name" value="TRANSCRIPTIONAL REGULATOR, MARR"/>
    <property type="match status" value="1"/>
</dbReference>
<evidence type="ECO:0000313" key="5">
    <source>
        <dbReference type="EMBL" id="CAH0417069.1"/>
    </source>
</evidence>
<dbReference type="SUPFAM" id="SSF46785">
    <property type="entry name" value="Winged helix' DNA-binding domain"/>
    <property type="match status" value="1"/>
</dbReference>
<keyword evidence="1" id="KW-0805">Transcription regulation</keyword>
<evidence type="ECO:0000256" key="2">
    <source>
        <dbReference type="ARBA" id="ARBA00023125"/>
    </source>
</evidence>
<reference evidence="5 6" key="1">
    <citation type="submission" date="2021-11" db="EMBL/GenBank/DDBJ databases">
        <authorList>
            <person name="Depoorter E."/>
        </authorList>
    </citation>
    <scope>NUCLEOTIDE SEQUENCE [LARGE SCALE GENOMIC DNA]</scope>
    <source>
        <strain evidence="5 6">LMG 24289</strain>
    </source>
</reference>
<keyword evidence="3" id="KW-0804">Transcription</keyword>
<dbReference type="InterPro" id="IPR036388">
    <property type="entry name" value="WH-like_DNA-bd_sf"/>
</dbReference>
<evidence type="ECO:0000313" key="6">
    <source>
        <dbReference type="Proteomes" id="UP000789707"/>
    </source>
</evidence>
<keyword evidence="2" id="KW-0238">DNA-binding</keyword>
<dbReference type="PANTHER" id="PTHR42756:SF1">
    <property type="entry name" value="TRANSCRIPTIONAL REPRESSOR OF EMRAB OPERON"/>
    <property type="match status" value="1"/>
</dbReference>
<keyword evidence="6" id="KW-1185">Reference proteome</keyword>
<feature type="domain" description="HTH marR-type" evidence="4">
    <location>
        <begin position="1"/>
        <end position="140"/>
    </location>
</feature>
<dbReference type="Proteomes" id="UP000789707">
    <property type="component" value="Unassembled WGS sequence"/>
</dbReference>
<accession>A0ABN8BLG1</accession>
<dbReference type="Gene3D" id="1.10.10.10">
    <property type="entry name" value="Winged helix-like DNA-binding domain superfamily/Winged helix DNA-binding domain"/>
    <property type="match status" value="1"/>
</dbReference>
<dbReference type="EMBL" id="CAKKNS010000006">
    <property type="protein sequence ID" value="CAH0417069.1"/>
    <property type="molecule type" value="Genomic_DNA"/>
</dbReference>